<sequence length="135" mass="14485">MEYRYKGSLAALENAAPVGDGGSVALVCHYAGAPATAVWRPGPRVLDALRVWPGTAIATFAAPTAGYTPMQGQCAALFLAAGPPDAEGRPSYIVILEQAPQQRIQPRIVRRYTPQQVKGLRLADCDNAEAYYLIR</sequence>
<gene>
    <name evidence="1" type="ORF">GJ698_04550</name>
</gene>
<dbReference type="RefSeq" id="WP_154356428.1">
    <property type="nucleotide sequence ID" value="NZ_WKJL01000002.1"/>
</dbReference>
<organism evidence="1 2">
    <name type="scientific">Duganella aquatilis</name>
    <dbReference type="NCBI Taxonomy" id="2666082"/>
    <lineage>
        <taxon>Bacteria</taxon>
        <taxon>Pseudomonadati</taxon>
        <taxon>Pseudomonadota</taxon>
        <taxon>Betaproteobacteria</taxon>
        <taxon>Burkholderiales</taxon>
        <taxon>Oxalobacteraceae</taxon>
        <taxon>Telluria group</taxon>
        <taxon>Duganella</taxon>
    </lineage>
</organism>
<name>A0A844CRJ1_9BURK</name>
<dbReference type="EMBL" id="WKJL01000002">
    <property type="protein sequence ID" value="MRW83357.1"/>
    <property type="molecule type" value="Genomic_DNA"/>
</dbReference>
<comment type="caution">
    <text evidence="1">The sequence shown here is derived from an EMBL/GenBank/DDBJ whole genome shotgun (WGS) entry which is preliminary data.</text>
</comment>
<keyword evidence="2" id="KW-1185">Reference proteome</keyword>
<dbReference type="Proteomes" id="UP000439986">
    <property type="component" value="Unassembled WGS sequence"/>
</dbReference>
<dbReference type="NCBIfam" id="NF033857">
    <property type="entry name" value="BPSL0067_fam"/>
    <property type="match status" value="1"/>
</dbReference>
<accession>A0A844CRJ1</accession>
<dbReference type="AlphaFoldDB" id="A0A844CRJ1"/>
<proteinExistence type="predicted"/>
<protein>
    <submittedName>
        <fullName evidence="1">BPSL0067 family protein</fullName>
    </submittedName>
</protein>
<evidence type="ECO:0000313" key="1">
    <source>
        <dbReference type="EMBL" id="MRW83357.1"/>
    </source>
</evidence>
<dbReference type="InterPro" id="IPR047746">
    <property type="entry name" value="Dae2/Tae2-like"/>
</dbReference>
<evidence type="ECO:0000313" key="2">
    <source>
        <dbReference type="Proteomes" id="UP000439986"/>
    </source>
</evidence>
<reference evidence="1 2" key="1">
    <citation type="submission" date="2019-11" db="EMBL/GenBank/DDBJ databases">
        <title>Novel species isolated from a subtropical stream in China.</title>
        <authorList>
            <person name="Lu H."/>
        </authorList>
    </citation>
    <scope>NUCLEOTIDE SEQUENCE [LARGE SCALE GENOMIC DNA]</scope>
    <source>
        <strain evidence="1 2">FT26W</strain>
    </source>
</reference>